<dbReference type="PROSITE" id="PS00867">
    <property type="entry name" value="CPSASE_2"/>
    <property type="match status" value="1"/>
</dbReference>
<dbReference type="NCBIfam" id="NF006761">
    <property type="entry name" value="PRK09282.1"/>
    <property type="match status" value="1"/>
</dbReference>
<dbReference type="SUPFAM" id="SSF89000">
    <property type="entry name" value="post-HMGL domain-like"/>
    <property type="match status" value="1"/>
</dbReference>
<dbReference type="UniPathway" id="UPA00138"/>
<dbReference type="SMART" id="SM00878">
    <property type="entry name" value="Biotin_carb_C"/>
    <property type="match status" value="1"/>
</dbReference>
<gene>
    <name evidence="19" type="ORF">BDEG_23728</name>
</gene>
<dbReference type="InterPro" id="IPR055268">
    <property type="entry name" value="PCB-like"/>
</dbReference>
<sequence>MPNPRRKSTQSRSTAKQANSDSVTSSTATSPTAHLSVDHGNTHTLSSPGSVNSTKSAASINNLWGSRSAMDIFGGPDFEPITPQTMHMSAMHDDSHVPMQKPVLVANRGEIAIRLIRSVHELGLKAVAIYSHEDRLSMHRYKADESFQIGEQGTYSPVGAYLASERIVEIAKECGVAAIHPGYGFLAENAQFAEMVEDAGIAFVGPPPKVIDACGNKTKARDLAIKAGVPVVPGSDGPVETVEQAQAFIKKYGLPVIIKAVMGGGGRGMRVVRDIESVPNLFERARSEALAAFGDGTCFLERFIERPRHIEVQLLADTYGNVVHLFERDCSVQRRHQKVVEMGPASDIPESLRQTILNDAVKLAKSVGYRNAGTAEFLVDAQNNHYFIEINPRIQVEHTVTEEITGIDIVSSQILIALGASLKDLGLLQEDIKQRGVSIQCRVTTEDPSRGFQPDTGRIEVYRSPGGPGVRIDGGPGFSGAIITPHYDSLLAKCTCSGRTFEAARRKMLRALTEFRVRGLKTNVPFLIRLLMHPQFVQNNGKVWTTFIDDTPELFESSSKRSRGQKLLHYLGDMAVNGSRIKGQAGVPQLQATPICPSLPNLSKENAKTFCTEGWRNILLADGPQAFADAIRAHPGTLIMDTTWRDAHQSLLATRVRTIDMARVAKVTSHALKNCFALECWGGATFDVAMRFLWECPWERLKTLRKLVPNIPFQMLLRGANGVGYTSYPDNVIYEFCKKARECGVDIFRVFDSLNYIENLELGIDAVVKAGGVAEGAISYTGDVADSSRQKYDLAYYLDLTDKLVKAGIHILAIKDMAGLLKPKSATLLISSIRKKYPNLVIHVHTHDTAGTGVASMLAAAEAGADVVDAAVDSMSGVTSQPSMGAIIGALRGTDLDPGIPLENVQAINSYWEQIRMLYSCFDPNIKSGDSSVYLHEMPGGQYTNLLFQSHQLGLGEQWQQVKDAYIVANRLCGDIVKVTPSSKVVGDFAQFIVSQKISEAEIIKQAETLSFPQSVLEYYQGYLGEPPYGFPEPLRTRILEARRLVKIVGRPGKTLPSFDFVSHRSNLEEAWGVKHVSDLDVLSSALYPKVFDEFKSTLDKFGELSSLPTQFFLTPLKVEQEFTFELEKGKTLIVKLVAIGPKQEDTGMRYVYFLLNGEARMVHVLDTNVTVDASGVGGSKMASRARADPSDKLQIAAPMSGVVVEVRAKAGVAVRIGDPLVVMSAMKMETIVTATMAGTIEEVLVKPDDSLNAGDLVVRIAKE</sequence>
<keyword evidence="7" id="KW-0479">Metal-binding</keyword>
<keyword evidence="10" id="KW-0092">Biotin</keyword>
<dbReference type="SUPFAM" id="SSF52440">
    <property type="entry name" value="PreATP-grasp domain"/>
    <property type="match status" value="1"/>
</dbReference>
<dbReference type="Gene3D" id="3.20.20.70">
    <property type="entry name" value="Aldolase class I"/>
    <property type="match status" value="1"/>
</dbReference>
<dbReference type="SUPFAM" id="SSF56059">
    <property type="entry name" value="Glutathione synthetase ATP-binding domain-like"/>
    <property type="match status" value="1"/>
</dbReference>
<feature type="domain" description="ATP-grasp" evidence="16">
    <location>
        <begin position="221"/>
        <end position="418"/>
    </location>
</feature>
<dbReference type="FunFam" id="3.20.20.70:FF:000033">
    <property type="entry name" value="Pyruvate carboxylase"/>
    <property type="match status" value="1"/>
</dbReference>
<evidence type="ECO:0000259" key="15">
    <source>
        <dbReference type="PROSITE" id="PS50968"/>
    </source>
</evidence>
<reference evidence="19 20" key="1">
    <citation type="submission" date="2006-10" db="EMBL/GenBank/DDBJ databases">
        <title>The Genome Sequence of Batrachochytrium dendrobatidis JEL423.</title>
        <authorList>
            <consortium name="The Broad Institute Genome Sequencing Platform"/>
            <person name="Birren B."/>
            <person name="Lander E."/>
            <person name="Galagan J."/>
            <person name="Cuomo C."/>
            <person name="Devon K."/>
            <person name="Jaffe D."/>
            <person name="Butler J."/>
            <person name="Alvarez P."/>
            <person name="Gnerre S."/>
            <person name="Grabherr M."/>
            <person name="Kleber M."/>
            <person name="Mauceli E."/>
            <person name="Brockman W."/>
            <person name="Young S."/>
            <person name="LaButti K."/>
            <person name="Sykes S."/>
            <person name="DeCaprio D."/>
            <person name="Crawford M."/>
            <person name="Koehrsen M."/>
            <person name="Engels R."/>
            <person name="Montgomery P."/>
            <person name="Pearson M."/>
            <person name="Howarth C."/>
            <person name="Larson L."/>
            <person name="White J."/>
            <person name="O'Leary S."/>
            <person name="Kodira C."/>
            <person name="Zeng Q."/>
            <person name="Yandava C."/>
            <person name="Alvarado L."/>
            <person name="Longcore J."/>
            <person name="James T."/>
        </authorList>
    </citation>
    <scope>NUCLEOTIDE SEQUENCE [LARGE SCALE GENOMIC DNA]</scope>
    <source>
        <strain evidence="19 20">JEL423</strain>
    </source>
</reference>
<dbReference type="Pfam" id="PF00364">
    <property type="entry name" value="Biotin_lipoyl"/>
    <property type="match status" value="1"/>
</dbReference>
<proteinExistence type="predicted"/>
<dbReference type="Gene3D" id="3.30.470.20">
    <property type="entry name" value="ATP-grasp fold, B domain"/>
    <property type="match status" value="1"/>
</dbReference>
<evidence type="ECO:0000256" key="10">
    <source>
        <dbReference type="ARBA" id="ARBA00023267"/>
    </source>
</evidence>
<dbReference type="InterPro" id="IPR003379">
    <property type="entry name" value="Carboxylase_cons_dom"/>
</dbReference>
<feature type="domain" description="Pyruvate carboxyltransferase" evidence="18">
    <location>
        <begin position="637"/>
        <end position="906"/>
    </location>
</feature>
<evidence type="ECO:0000256" key="6">
    <source>
        <dbReference type="ARBA" id="ARBA00022598"/>
    </source>
</evidence>
<dbReference type="PROSITE" id="PS50968">
    <property type="entry name" value="BIOTINYL_LIPOYL"/>
    <property type="match status" value="1"/>
</dbReference>
<dbReference type="InterPro" id="IPR011053">
    <property type="entry name" value="Single_hybrid_motif"/>
</dbReference>
<comment type="function">
    <text evidence="2">Pyruvate carboxylase catalyzes a 2-step reaction, involving the ATP-dependent carboxylation of the covalently attached biotin in the first step and the transfer of the carboxyl group to pyruvate in the second.</text>
</comment>
<dbReference type="AlphaFoldDB" id="A0A177WJT6"/>
<evidence type="ECO:0000256" key="7">
    <source>
        <dbReference type="ARBA" id="ARBA00022723"/>
    </source>
</evidence>
<dbReference type="SUPFAM" id="SSF51569">
    <property type="entry name" value="Aldolase"/>
    <property type="match status" value="1"/>
</dbReference>
<feature type="region of interest" description="Disordered" evidence="14">
    <location>
        <begin position="1"/>
        <end position="56"/>
    </location>
</feature>
<keyword evidence="19" id="KW-0670">Pyruvate</keyword>
<dbReference type="FunFam" id="3.30.1490.20:FF:000018">
    <property type="entry name" value="Biotin carboxylase"/>
    <property type="match status" value="1"/>
</dbReference>
<organism evidence="19 20">
    <name type="scientific">Batrachochytrium dendrobatidis (strain JEL423)</name>
    <dbReference type="NCBI Taxonomy" id="403673"/>
    <lineage>
        <taxon>Eukaryota</taxon>
        <taxon>Fungi</taxon>
        <taxon>Fungi incertae sedis</taxon>
        <taxon>Chytridiomycota</taxon>
        <taxon>Chytridiomycota incertae sedis</taxon>
        <taxon>Chytridiomycetes</taxon>
        <taxon>Rhizophydiales</taxon>
        <taxon>Rhizophydiales incertae sedis</taxon>
        <taxon>Batrachochytrium</taxon>
    </lineage>
</organism>
<dbReference type="Proteomes" id="UP000077115">
    <property type="component" value="Unassembled WGS sequence"/>
</dbReference>
<evidence type="ECO:0000259" key="16">
    <source>
        <dbReference type="PROSITE" id="PS50975"/>
    </source>
</evidence>
<comment type="cofactor">
    <cofactor evidence="1">
        <name>biotin</name>
        <dbReference type="ChEBI" id="CHEBI:57586"/>
    </cofactor>
</comment>
<evidence type="ECO:0000256" key="9">
    <source>
        <dbReference type="ARBA" id="ARBA00022840"/>
    </source>
</evidence>
<dbReference type="Pfam" id="PF02785">
    <property type="entry name" value="Biotin_carb_C"/>
    <property type="match status" value="1"/>
</dbReference>
<dbReference type="Pfam" id="PF02786">
    <property type="entry name" value="CPSase_L_D2"/>
    <property type="match status" value="1"/>
</dbReference>
<name>A0A177WJT6_BATDL</name>
<dbReference type="Pfam" id="PF02436">
    <property type="entry name" value="PYC_OADA"/>
    <property type="match status" value="1"/>
</dbReference>
<dbReference type="EC" id="6.4.1.1" evidence="4"/>
<dbReference type="InterPro" id="IPR005479">
    <property type="entry name" value="CPAse_ATP-bd"/>
</dbReference>
<dbReference type="InterPro" id="IPR005482">
    <property type="entry name" value="Biotin_COase_C"/>
</dbReference>
<evidence type="ECO:0000256" key="4">
    <source>
        <dbReference type="ARBA" id="ARBA00013057"/>
    </source>
</evidence>
<dbReference type="Pfam" id="PF00682">
    <property type="entry name" value="HMGL-like"/>
    <property type="match status" value="1"/>
</dbReference>
<comment type="catalytic activity">
    <reaction evidence="12">
        <text>hydrogencarbonate + pyruvate + ATP = oxaloacetate + ADP + phosphate + H(+)</text>
        <dbReference type="Rhea" id="RHEA:20844"/>
        <dbReference type="ChEBI" id="CHEBI:15361"/>
        <dbReference type="ChEBI" id="CHEBI:15378"/>
        <dbReference type="ChEBI" id="CHEBI:16452"/>
        <dbReference type="ChEBI" id="CHEBI:17544"/>
        <dbReference type="ChEBI" id="CHEBI:30616"/>
        <dbReference type="ChEBI" id="CHEBI:43474"/>
        <dbReference type="ChEBI" id="CHEBI:456216"/>
        <dbReference type="EC" id="6.4.1.1"/>
    </reaction>
</comment>
<dbReference type="PROSITE" id="PS50991">
    <property type="entry name" value="PYR_CT"/>
    <property type="match status" value="1"/>
</dbReference>
<evidence type="ECO:0000313" key="19">
    <source>
        <dbReference type="EMBL" id="OAJ39934.1"/>
    </source>
</evidence>
<dbReference type="NCBIfam" id="TIGR01235">
    <property type="entry name" value="pyruv_carbox"/>
    <property type="match status" value="1"/>
</dbReference>
<dbReference type="PROSITE" id="PS50975">
    <property type="entry name" value="ATP_GRASP"/>
    <property type="match status" value="1"/>
</dbReference>
<reference evidence="19 20" key="2">
    <citation type="submission" date="2016-05" db="EMBL/GenBank/DDBJ databases">
        <title>Lineage-specific infection strategies underlie the spectrum of fungal disease in amphibians.</title>
        <authorList>
            <person name="Cuomo C.A."/>
            <person name="Farrer R.A."/>
            <person name="James T."/>
            <person name="Longcore J."/>
            <person name="Birren B."/>
        </authorList>
    </citation>
    <scope>NUCLEOTIDE SEQUENCE [LARGE SCALE GENOMIC DNA]</scope>
    <source>
        <strain evidence="19 20">JEL423</strain>
    </source>
</reference>
<keyword evidence="11" id="KW-0511">Multifunctional enzyme</keyword>
<evidence type="ECO:0000259" key="18">
    <source>
        <dbReference type="PROSITE" id="PS50991"/>
    </source>
</evidence>
<dbReference type="PROSITE" id="PS50979">
    <property type="entry name" value="BC"/>
    <property type="match status" value="1"/>
</dbReference>
<accession>A0A177WJT6</accession>
<dbReference type="InterPro" id="IPR000891">
    <property type="entry name" value="PYR_CT"/>
</dbReference>
<dbReference type="Gene3D" id="3.10.600.10">
    <property type="entry name" value="pyruvate carboxylase f1077a mutant domain"/>
    <property type="match status" value="1"/>
</dbReference>
<dbReference type="CDD" id="cd06850">
    <property type="entry name" value="biotinyl_domain"/>
    <property type="match status" value="1"/>
</dbReference>
<feature type="domain" description="Biotin carboxylation" evidence="17">
    <location>
        <begin position="99"/>
        <end position="553"/>
    </location>
</feature>
<dbReference type="VEuPathDB" id="FungiDB:BDEG_23728"/>
<dbReference type="InterPro" id="IPR011761">
    <property type="entry name" value="ATP-grasp"/>
</dbReference>
<evidence type="ECO:0000259" key="17">
    <source>
        <dbReference type="PROSITE" id="PS50979"/>
    </source>
</evidence>
<dbReference type="GO" id="GO:0006094">
    <property type="term" value="P:gluconeogenesis"/>
    <property type="evidence" value="ECO:0007669"/>
    <property type="project" value="UniProtKB-UniPathway"/>
</dbReference>
<keyword evidence="9 13" id="KW-0067">ATP-binding</keyword>
<evidence type="ECO:0000256" key="12">
    <source>
        <dbReference type="ARBA" id="ARBA00049382"/>
    </source>
</evidence>
<protein>
    <recommendedName>
        <fullName evidence="4">pyruvate carboxylase</fullName>
        <ecNumber evidence="4">6.4.1.1</ecNumber>
    </recommendedName>
</protein>
<dbReference type="InterPro" id="IPR005481">
    <property type="entry name" value="BC-like_N"/>
</dbReference>
<dbReference type="FunFam" id="3.30.470.20:FF:000012">
    <property type="entry name" value="Pyruvate carboxylase"/>
    <property type="match status" value="1"/>
</dbReference>
<dbReference type="InterPro" id="IPR001882">
    <property type="entry name" value="Biotin_BS"/>
</dbReference>
<keyword evidence="8 13" id="KW-0547">Nucleotide-binding</keyword>
<dbReference type="GO" id="GO:0005524">
    <property type="term" value="F:ATP binding"/>
    <property type="evidence" value="ECO:0007669"/>
    <property type="project" value="UniProtKB-UniRule"/>
</dbReference>
<dbReference type="PROSITE" id="PS00188">
    <property type="entry name" value="BIOTIN"/>
    <property type="match status" value="1"/>
</dbReference>
<dbReference type="FunFam" id="3.40.50.20:FF:000010">
    <property type="entry name" value="Propionyl-CoA carboxylase subunit alpha"/>
    <property type="match status" value="1"/>
</dbReference>
<evidence type="ECO:0000256" key="8">
    <source>
        <dbReference type="ARBA" id="ARBA00022741"/>
    </source>
</evidence>
<dbReference type="GO" id="GO:0046872">
    <property type="term" value="F:metal ion binding"/>
    <property type="evidence" value="ECO:0007669"/>
    <property type="project" value="UniProtKB-KW"/>
</dbReference>
<dbReference type="OrthoDB" id="196847at2759"/>
<dbReference type="InterPro" id="IPR016185">
    <property type="entry name" value="PreATP-grasp_dom_sf"/>
</dbReference>
<dbReference type="InterPro" id="IPR011054">
    <property type="entry name" value="Rudment_hybrid_motif"/>
</dbReference>
<dbReference type="EMBL" id="DS022303">
    <property type="protein sequence ID" value="OAJ39934.1"/>
    <property type="molecule type" value="Genomic_DNA"/>
</dbReference>
<evidence type="ECO:0000256" key="14">
    <source>
        <dbReference type="SAM" id="MobiDB-lite"/>
    </source>
</evidence>
<feature type="compositionally biased region" description="Polar residues" evidence="14">
    <location>
        <begin position="42"/>
        <end position="56"/>
    </location>
</feature>
<evidence type="ECO:0000256" key="11">
    <source>
        <dbReference type="ARBA" id="ARBA00023268"/>
    </source>
</evidence>
<feature type="compositionally biased region" description="Low complexity" evidence="14">
    <location>
        <begin position="18"/>
        <end position="35"/>
    </location>
</feature>
<evidence type="ECO:0000256" key="5">
    <source>
        <dbReference type="ARBA" id="ARBA00022432"/>
    </source>
</evidence>
<dbReference type="Pfam" id="PF00289">
    <property type="entry name" value="Biotin_carb_N"/>
    <property type="match status" value="1"/>
</dbReference>
<dbReference type="FunFam" id="2.40.50.100:FF:000003">
    <property type="entry name" value="Acetyl-CoA carboxylase biotin carboxyl carrier protein"/>
    <property type="match status" value="1"/>
</dbReference>
<dbReference type="PANTHER" id="PTHR43778:SF2">
    <property type="entry name" value="PYRUVATE CARBOXYLASE, MITOCHONDRIAL"/>
    <property type="match status" value="1"/>
</dbReference>
<dbReference type="NCBIfam" id="NF009554">
    <property type="entry name" value="PRK12999.1"/>
    <property type="match status" value="1"/>
</dbReference>
<evidence type="ECO:0000256" key="2">
    <source>
        <dbReference type="ARBA" id="ARBA00002380"/>
    </source>
</evidence>
<feature type="domain" description="Lipoyl-binding" evidence="15">
    <location>
        <begin position="1184"/>
        <end position="1262"/>
    </location>
</feature>
<dbReference type="SUPFAM" id="SSF51230">
    <property type="entry name" value="Single hybrid motif"/>
    <property type="match status" value="1"/>
</dbReference>
<evidence type="ECO:0000256" key="3">
    <source>
        <dbReference type="ARBA" id="ARBA00004742"/>
    </source>
</evidence>
<dbReference type="PANTHER" id="PTHR43778">
    <property type="entry name" value="PYRUVATE CARBOXYLASE"/>
    <property type="match status" value="1"/>
</dbReference>
<dbReference type="GO" id="GO:0004736">
    <property type="term" value="F:pyruvate carboxylase activity"/>
    <property type="evidence" value="ECO:0007669"/>
    <property type="project" value="UniProtKB-EC"/>
</dbReference>
<dbReference type="STRING" id="403673.A0A177WJT6"/>
<dbReference type="InterPro" id="IPR011764">
    <property type="entry name" value="Biotin_carboxylation_dom"/>
</dbReference>
<keyword evidence="6" id="KW-0436">Ligase</keyword>
<dbReference type="InterPro" id="IPR013785">
    <property type="entry name" value="Aldolase_TIM"/>
</dbReference>
<keyword evidence="5" id="KW-0312">Gluconeogenesis</keyword>
<dbReference type="SUPFAM" id="SSF51246">
    <property type="entry name" value="Rudiment single hybrid motif"/>
    <property type="match status" value="1"/>
</dbReference>
<comment type="pathway">
    <text evidence="3">Carbohydrate biosynthesis; gluconeogenesis.</text>
</comment>
<dbReference type="GO" id="GO:0005737">
    <property type="term" value="C:cytoplasm"/>
    <property type="evidence" value="ECO:0007669"/>
    <property type="project" value="TreeGrafter"/>
</dbReference>
<evidence type="ECO:0000256" key="1">
    <source>
        <dbReference type="ARBA" id="ARBA00001953"/>
    </source>
</evidence>
<dbReference type="InterPro" id="IPR005930">
    <property type="entry name" value="Pyruv_COase"/>
</dbReference>
<dbReference type="eggNOG" id="KOG0369">
    <property type="taxonomic scope" value="Eukaryota"/>
</dbReference>
<evidence type="ECO:0000313" key="20">
    <source>
        <dbReference type="Proteomes" id="UP000077115"/>
    </source>
</evidence>
<evidence type="ECO:0000256" key="13">
    <source>
        <dbReference type="PROSITE-ProRule" id="PRU00409"/>
    </source>
</evidence>
<dbReference type="CDD" id="cd07937">
    <property type="entry name" value="DRE_TIM_PC_TC_5S"/>
    <property type="match status" value="1"/>
</dbReference>
<dbReference type="Gene3D" id="2.40.50.100">
    <property type="match status" value="1"/>
</dbReference>
<dbReference type="InterPro" id="IPR000089">
    <property type="entry name" value="Biotin_lipoyl"/>
</dbReference>